<dbReference type="AlphaFoldDB" id="A0A9W4UDS4"/>
<dbReference type="SMART" id="SM00066">
    <property type="entry name" value="GAL4"/>
    <property type="match status" value="1"/>
</dbReference>
<protein>
    <recommendedName>
        <fullName evidence="2">Zn(2)-C6 fungal-type domain-containing protein</fullName>
    </recommendedName>
</protein>
<dbReference type="PROSITE" id="PS00463">
    <property type="entry name" value="ZN2_CY6_FUNGAL_1"/>
    <property type="match status" value="1"/>
</dbReference>
<dbReference type="SUPFAM" id="SSF57701">
    <property type="entry name" value="Zn2/Cys6 DNA-binding domain"/>
    <property type="match status" value="1"/>
</dbReference>
<dbReference type="InterPro" id="IPR036864">
    <property type="entry name" value="Zn2-C6_fun-type_DNA-bd_sf"/>
</dbReference>
<dbReference type="GO" id="GO:0000981">
    <property type="term" value="F:DNA-binding transcription factor activity, RNA polymerase II-specific"/>
    <property type="evidence" value="ECO:0007669"/>
    <property type="project" value="InterPro"/>
</dbReference>
<dbReference type="PANTHER" id="PTHR38111:SF9">
    <property type="entry name" value="ZN(2)-C6 FUNGAL-TYPE DOMAIN-CONTAINING PROTEIN"/>
    <property type="match status" value="1"/>
</dbReference>
<dbReference type="InterPro" id="IPR001138">
    <property type="entry name" value="Zn2Cys6_DnaBD"/>
</dbReference>
<feature type="domain" description="Zn(2)-C6 fungal-type" evidence="2">
    <location>
        <begin position="10"/>
        <end position="39"/>
    </location>
</feature>
<evidence type="ECO:0000313" key="4">
    <source>
        <dbReference type="Proteomes" id="UP001152607"/>
    </source>
</evidence>
<dbReference type="CDD" id="cd00067">
    <property type="entry name" value="GAL4"/>
    <property type="match status" value="1"/>
</dbReference>
<dbReference type="PROSITE" id="PS50048">
    <property type="entry name" value="ZN2_CY6_FUNGAL_2"/>
    <property type="match status" value="1"/>
</dbReference>
<name>A0A9W4UDS4_9PLEO</name>
<keyword evidence="1" id="KW-0539">Nucleus</keyword>
<evidence type="ECO:0000313" key="3">
    <source>
        <dbReference type="EMBL" id="CAI6334351.1"/>
    </source>
</evidence>
<dbReference type="Proteomes" id="UP001152607">
    <property type="component" value="Unassembled WGS sequence"/>
</dbReference>
<organism evidence="3 4">
    <name type="scientific">Periconia digitata</name>
    <dbReference type="NCBI Taxonomy" id="1303443"/>
    <lineage>
        <taxon>Eukaryota</taxon>
        <taxon>Fungi</taxon>
        <taxon>Dikarya</taxon>
        <taxon>Ascomycota</taxon>
        <taxon>Pezizomycotina</taxon>
        <taxon>Dothideomycetes</taxon>
        <taxon>Pleosporomycetidae</taxon>
        <taxon>Pleosporales</taxon>
        <taxon>Massarineae</taxon>
        <taxon>Periconiaceae</taxon>
        <taxon>Periconia</taxon>
    </lineage>
</organism>
<evidence type="ECO:0000256" key="1">
    <source>
        <dbReference type="ARBA" id="ARBA00023242"/>
    </source>
</evidence>
<keyword evidence="4" id="KW-1185">Reference proteome</keyword>
<evidence type="ECO:0000259" key="2">
    <source>
        <dbReference type="PROSITE" id="PS50048"/>
    </source>
</evidence>
<proteinExistence type="predicted"/>
<accession>A0A9W4UDS4</accession>
<dbReference type="OrthoDB" id="5126878at2759"/>
<dbReference type="EMBL" id="CAOQHR010000005">
    <property type="protein sequence ID" value="CAI6334351.1"/>
    <property type="molecule type" value="Genomic_DNA"/>
</dbReference>
<sequence length="511" mass="57250">MVGVAGKSKACNDCKRRRVKCGFERPGCLRCAKAHIQCSGYNQRTFFVNRTLADPAVSAPSVLAKDSRTRLEDSGGSSIQPELDALQSLSQLNADVHSSTHSPRYFRGQAYRLIEKIYLPRPEGTDNSPNNAIPTTWFGAICELEDYCPTLDHALIAFCTIQVHIAATNGDEASRDKCLEKYKFALDRLSDALNLGEERQLHCLLACIVVLSTAEFFCFPTDDSLRVHAQGIADILRLKQSFTDISSSIWTRLWSRLRVIAILSQLTGEQRLSVNGAQWADFMPENHSVDPIDQLFGIICDLPQLLRSAVDAFSGRQFESTDGMTIIAALWSVLRDIYAWQAVIYGALCPTPAYTFHPSNLRNPTDEVYGTKLFSSSIHFNSVQTALNFIMSWAFQLHILTVLHCITRKHSEERSIVPPQFIHLYSGFGSIKTEGVRIARLFCQTIEYCHRPRMGTFGIQIECYPCWVVRQFFTHCGAERELQWCQNVGGMSGAGTRFGVTVMEFQGSISI</sequence>
<dbReference type="GO" id="GO:0008270">
    <property type="term" value="F:zinc ion binding"/>
    <property type="evidence" value="ECO:0007669"/>
    <property type="project" value="InterPro"/>
</dbReference>
<reference evidence="3" key="1">
    <citation type="submission" date="2023-01" db="EMBL/GenBank/DDBJ databases">
        <authorList>
            <person name="Van Ghelder C."/>
            <person name="Rancurel C."/>
        </authorList>
    </citation>
    <scope>NUCLEOTIDE SEQUENCE</scope>
    <source>
        <strain evidence="3">CNCM I-4278</strain>
    </source>
</reference>
<comment type="caution">
    <text evidence="3">The sequence shown here is derived from an EMBL/GenBank/DDBJ whole genome shotgun (WGS) entry which is preliminary data.</text>
</comment>
<gene>
    <name evidence="3" type="ORF">PDIGIT_LOCUS7408</name>
</gene>
<dbReference type="Pfam" id="PF00172">
    <property type="entry name" value="Zn_clus"/>
    <property type="match status" value="1"/>
</dbReference>
<dbReference type="Gene3D" id="4.10.240.10">
    <property type="entry name" value="Zn(2)-C6 fungal-type DNA-binding domain"/>
    <property type="match status" value="1"/>
</dbReference>
<dbReference type="InterPro" id="IPR053178">
    <property type="entry name" value="Osmoadaptation_assoc"/>
</dbReference>
<dbReference type="PANTHER" id="PTHR38111">
    <property type="entry name" value="ZN(2)-C6 FUNGAL-TYPE DOMAIN-CONTAINING PROTEIN-RELATED"/>
    <property type="match status" value="1"/>
</dbReference>